<keyword evidence="2" id="KW-0472">Membrane</keyword>
<gene>
    <name evidence="5" type="ORF">AK88_02369</name>
</gene>
<dbReference type="OrthoDB" id="380237at2759"/>
<protein>
    <recommendedName>
        <fullName evidence="4">6-Cys domain-containing protein</fullName>
    </recommendedName>
</protein>
<dbReference type="AlphaFoldDB" id="A0A0D9QLI5"/>
<feature type="compositionally biased region" description="Acidic residues" evidence="1">
    <location>
        <begin position="214"/>
        <end position="224"/>
    </location>
</feature>
<feature type="region of interest" description="Disordered" evidence="1">
    <location>
        <begin position="207"/>
        <end position="231"/>
    </location>
</feature>
<reference evidence="5 6" key="1">
    <citation type="submission" date="2014-03" db="EMBL/GenBank/DDBJ databases">
        <title>The Genome Sequence of Plasmodium fragile nilgiri.</title>
        <authorList>
            <consortium name="The Broad Institute Genomics Platform"/>
            <consortium name="The Broad Institute Genome Sequencing Center for Infectious Disease"/>
            <person name="Neafsey D."/>
            <person name="Duraisingh M."/>
            <person name="Young S.K."/>
            <person name="Zeng Q."/>
            <person name="Gargeya S."/>
            <person name="Abouelleil A."/>
            <person name="Alvarado L."/>
            <person name="Chapman S.B."/>
            <person name="Gainer-Dewar J."/>
            <person name="Goldberg J."/>
            <person name="Griggs A."/>
            <person name="Gujja S."/>
            <person name="Hansen M."/>
            <person name="Howarth C."/>
            <person name="Imamovic A."/>
            <person name="Larimer J."/>
            <person name="Pearson M."/>
            <person name="Poon T.W."/>
            <person name="Priest M."/>
            <person name="Roberts A."/>
            <person name="Saif S."/>
            <person name="Shea T."/>
            <person name="Sykes S."/>
            <person name="Wortman J."/>
            <person name="Nusbaum C."/>
            <person name="Birren B."/>
        </authorList>
    </citation>
    <scope>NUCLEOTIDE SEQUENCE [LARGE SCALE GENOMIC DNA]</scope>
    <source>
        <strain evidence="6">nilgiri</strain>
    </source>
</reference>
<dbReference type="OMA" id="YGHREFK"/>
<evidence type="ECO:0000313" key="5">
    <source>
        <dbReference type="EMBL" id="KJP87935.1"/>
    </source>
</evidence>
<evidence type="ECO:0000256" key="3">
    <source>
        <dbReference type="SAM" id="SignalP"/>
    </source>
</evidence>
<evidence type="ECO:0000256" key="1">
    <source>
        <dbReference type="SAM" id="MobiDB-lite"/>
    </source>
</evidence>
<proteinExistence type="predicted"/>
<evidence type="ECO:0000256" key="2">
    <source>
        <dbReference type="SAM" id="Phobius"/>
    </source>
</evidence>
<dbReference type="InterPro" id="IPR010884">
    <property type="entry name" value="6_CYS_dom"/>
</dbReference>
<keyword evidence="6" id="KW-1185">Reference proteome</keyword>
<dbReference type="RefSeq" id="XP_012335423.1">
    <property type="nucleotide sequence ID" value="XM_012480000.1"/>
</dbReference>
<dbReference type="Proteomes" id="UP000054561">
    <property type="component" value="Unassembled WGS sequence"/>
</dbReference>
<feature type="signal peptide" evidence="3">
    <location>
        <begin position="1"/>
        <end position="23"/>
    </location>
</feature>
<organism evidence="5 6">
    <name type="scientific">Plasmodium fragile</name>
    <dbReference type="NCBI Taxonomy" id="5857"/>
    <lineage>
        <taxon>Eukaryota</taxon>
        <taxon>Sar</taxon>
        <taxon>Alveolata</taxon>
        <taxon>Apicomplexa</taxon>
        <taxon>Aconoidasida</taxon>
        <taxon>Haemosporida</taxon>
        <taxon>Plasmodiidae</taxon>
        <taxon>Plasmodium</taxon>
        <taxon>Plasmodium (Plasmodium)</taxon>
    </lineage>
</organism>
<sequence>MRVFEFVSLVLLLPFFKAQQGYANVTLEGKFESKVDYDGEQIVYSKKHFKGSIYAFVPVKGKCALRVQESRDGVVWENNNNIEVKDGGAGATIFSVFTTDDEMMVIFRCSNIYYIAKMGEDKIWKNIKQVTFSDFAMDAIPAVYSGSYLLMNSEYEKFILVCAREDPNGSEQSSDDEVKAVPFSELQVLGRCKLSFDEGNTWKEGVTRMHSDELSSDESGEDNTELSRDDTWESVKEVNESAEEDVKLEVPATEEAQQRAPPKPDIHLSLTQIGGKLAIKAVNINNDSKSTKTVILVCNSLYKNDLYCDKIKLKVKDEYILHTYEVVNGYHMAVLREKNGTHLVPSIVYNLSETFEPILHYQIENHRNGKSDVEGGSPLDRTAYEFVLAKGEMVVYLFCHAEVGEKTTVIKINAPKRKPGCEVLPDGESNNSYSHTFSIQNMQNHRICKISTSELGNTDDGLFKVLYITLPKGVSLNADCFTFSFSKDLKSEYHTTVVRKANSGSDTQEGEVQFYFPLYYSKFLYNYKKTYCTLSNGLRVDVEFDYIRNILDLNYTDEKDVIKITSNDIVVHAKRRYDPETGGDVFPMGTYINAYLPFEKEYVISNFVPKSENQTSTIILPHGSIRNLHFVQGGEVLLYDGIDLSNVSPNYKKLTKYEMNQKTIDVIISNFKSDEKTIGLVCPLNSQDEGMKCFDKVYLQKGVLHNIEFVFGSNDIFVIPQRRLLMPGGKEAMESLLHLNKRNIDKLKKEKHIIHFFCECHGSGDTESVRVNYYVSAHYDSEFVKAQVGKSEGSAYINGHIVTQKGEAGKVGTIDKMNQSVDGTSSDADLNLEEGVLFLGKNILLSLLGGGNSKGDTNGTSANLLITLICTFLVLLLLAFLHVRWLRKKGS</sequence>
<evidence type="ECO:0000313" key="6">
    <source>
        <dbReference type="Proteomes" id="UP000054561"/>
    </source>
</evidence>
<dbReference type="VEuPathDB" id="PlasmoDB:AK88_02369"/>
<dbReference type="EMBL" id="KQ001667">
    <property type="protein sequence ID" value="KJP87935.1"/>
    <property type="molecule type" value="Genomic_DNA"/>
</dbReference>
<keyword evidence="3" id="KW-0732">Signal</keyword>
<dbReference type="GeneID" id="24267683"/>
<name>A0A0D9QLI5_PLAFR</name>
<keyword evidence="2" id="KW-0812">Transmembrane</keyword>
<evidence type="ECO:0000259" key="4">
    <source>
        <dbReference type="Pfam" id="PF07422"/>
    </source>
</evidence>
<feature type="transmembrane region" description="Helical" evidence="2">
    <location>
        <begin position="862"/>
        <end position="883"/>
    </location>
</feature>
<keyword evidence="2" id="KW-1133">Transmembrane helix</keyword>
<feature type="chain" id="PRO_5002343823" description="6-Cys domain-containing protein" evidence="3">
    <location>
        <begin position="24"/>
        <end position="891"/>
    </location>
</feature>
<dbReference type="Pfam" id="PF07422">
    <property type="entry name" value="s48_45"/>
    <property type="match status" value="1"/>
</dbReference>
<feature type="domain" description="6-Cys" evidence="4">
    <location>
        <begin position="641"/>
        <end position="761"/>
    </location>
</feature>
<accession>A0A0D9QLI5</accession>